<evidence type="ECO:0000256" key="17">
    <source>
        <dbReference type="ARBA" id="ARBA00023264"/>
    </source>
</evidence>
<evidence type="ECO:0000256" key="18">
    <source>
        <dbReference type="RuleBase" id="RU003938"/>
    </source>
</evidence>
<keyword evidence="9" id="KW-0444">Lipid biosynthesis</keyword>
<dbReference type="EMBL" id="CP003538">
    <property type="protein sequence ID" value="AGH98079.1"/>
    <property type="molecule type" value="Genomic_DNA"/>
</dbReference>
<keyword evidence="17" id="KW-1208">Phospholipid metabolism</keyword>
<dbReference type="PANTHER" id="PTHR46382">
    <property type="entry name" value="PHOSPHATIDATE CYTIDYLYLTRANSFERASE"/>
    <property type="match status" value="1"/>
</dbReference>
<evidence type="ECO:0000256" key="5">
    <source>
        <dbReference type="ARBA" id="ARBA00010185"/>
    </source>
</evidence>
<evidence type="ECO:0000313" key="20">
    <source>
        <dbReference type="EMBL" id="AGH98079.1"/>
    </source>
</evidence>
<evidence type="ECO:0000256" key="7">
    <source>
        <dbReference type="ARBA" id="ARBA00019373"/>
    </source>
</evidence>
<dbReference type="Proteomes" id="UP000011932">
    <property type="component" value="Chromosome"/>
</dbReference>
<dbReference type="UniPathway" id="UPA00557">
    <property type="reaction ID" value="UER00614"/>
</dbReference>
<evidence type="ECO:0000256" key="9">
    <source>
        <dbReference type="ARBA" id="ARBA00022516"/>
    </source>
</evidence>
<dbReference type="HOGENOM" id="CLU_037294_1_1_5"/>
<comment type="pathway">
    <text evidence="4">Lipid metabolism.</text>
</comment>
<keyword evidence="11 18" id="KW-0812">Transmembrane</keyword>
<sequence length="240" mass="26239">MNGADQVKAKMKLSSLQIRILSGVILGPLTLFLIYLGQMPFFIFMLVAAMISVWEWWRMSDAGEHPMRDVLIGALYMVVAYTSFIWLRTQFLEGLFLVATLLLCVWASDIGAYFAGRAIGGPKLAPRVSPNKTWAGFIGAMVSSGAVLTILFAARPSLMQWTPVVSGGLIPIHSFVVFLTGCWFGAVGQAGDLLISAFKRRVGVKDTGNLIPGHGGLLDRIDSLLLVSPVFLLAYMVWLR</sequence>
<dbReference type="PANTHER" id="PTHR46382:SF1">
    <property type="entry name" value="PHOSPHATIDATE CYTIDYLYLTRANSFERASE"/>
    <property type="match status" value="1"/>
</dbReference>
<evidence type="ECO:0000256" key="12">
    <source>
        <dbReference type="ARBA" id="ARBA00022695"/>
    </source>
</evidence>
<keyword evidence="8" id="KW-1003">Cell membrane</keyword>
<feature type="transmembrane region" description="Helical" evidence="19">
    <location>
        <begin position="134"/>
        <end position="154"/>
    </location>
</feature>
<keyword evidence="12 18" id="KW-0548">Nucleotidyltransferase</keyword>
<dbReference type="GO" id="GO:0005886">
    <property type="term" value="C:plasma membrane"/>
    <property type="evidence" value="ECO:0007669"/>
    <property type="project" value="UniProtKB-SubCell"/>
</dbReference>
<dbReference type="KEGG" id="man:A11S_1266"/>
<name>M4VY30_9BACT</name>
<dbReference type="STRING" id="349215.A11S_1266"/>
<feature type="transmembrane region" description="Helical" evidence="19">
    <location>
        <begin position="69"/>
        <end position="88"/>
    </location>
</feature>
<evidence type="ECO:0000256" key="8">
    <source>
        <dbReference type="ARBA" id="ARBA00022475"/>
    </source>
</evidence>
<feature type="transmembrane region" description="Helical" evidence="19">
    <location>
        <begin position="217"/>
        <end position="238"/>
    </location>
</feature>
<proteinExistence type="inferred from homology"/>
<evidence type="ECO:0000256" key="10">
    <source>
        <dbReference type="ARBA" id="ARBA00022679"/>
    </source>
</evidence>
<evidence type="ECO:0000256" key="14">
    <source>
        <dbReference type="ARBA" id="ARBA00023098"/>
    </source>
</evidence>
<feature type="transmembrane region" description="Helical" evidence="19">
    <location>
        <begin position="94"/>
        <end position="114"/>
    </location>
</feature>
<keyword evidence="10 18" id="KW-0808">Transferase</keyword>
<evidence type="ECO:0000256" key="6">
    <source>
        <dbReference type="ARBA" id="ARBA00012487"/>
    </source>
</evidence>
<protein>
    <recommendedName>
        <fullName evidence="7 18">Phosphatidate cytidylyltransferase</fullName>
        <ecNumber evidence="6 18">2.7.7.41</ecNumber>
    </recommendedName>
</protein>
<keyword evidence="14" id="KW-0443">Lipid metabolism</keyword>
<evidence type="ECO:0000256" key="13">
    <source>
        <dbReference type="ARBA" id="ARBA00022989"/>
    </source>
</evidence>
<organism evidence="20 21">
    <name type="scientific">Micavibrio aeruginosavorus EPB</name>
    <dbReference type="NCBI Taxonomy" id="349215"/>
    <lineage>
        <taxon>Bacteria</taxon>
        <taxon>Pseudomonadati</taxon>
        <taxon>Bdellovibrionota</taxon>
        <taxon>Bdellovibrionia</taxon>
        <taxon>Bdellovibrionales</taxon>
        <taxon>Pseudobdellovibrionaceae</taxon>
        <taxon>Micavibrio</taxon>
    </lineage>
</organism>
<evidence type="ECO:0000256" key="19">
    <source>
        <dbReference type="SAM" id="Phobius"/>
    </source>
</evidence>
<evidence type="ECO:0000313" key="21">
    <source>
        <dbReference type="Proteomes" id="UP000011932"/>
    </source>
</evidence>
<evidence type="ECO:0000256" key="1">
    <source>
        <dbReference type="ARBA" id="ARBA00001698"/>
    </source>
</evidence>
<feature type="transmembrane region" description="Helical" evidence="19">
    <location>
        <begin position="174"/>
        <end position="196"/>
    </location>
</feature>
<comment type="subcellular location">
    <subcellularLocation>
        <location evidence="2">Cell membrane</location>
        <topology evidence="2">Multi-pass membrane protein</topology>
    </subcellularLocation>
</comment>
<keyword evidence="15 19" id="KW-0472">Membrane</keyword>
<comment type="similarity">
    <text evidence="5 18">Belongs to the CDS family.</text>
</comment>
<keyword evidence="16" id="KW-0594">Phospholipid biosynthesis</keyword>
<feature type="transmembrane region" description="Helical" evidence="19">
    <location>
        <begin position="16"/>
        <end position="35"/>
    </location>
</feature>
<comment type="pathway">
    <text evidence="3 18">Phospholipid metabolism; CDP-diacylglycerol biosynthesis; CDP-diacylglycerol from sn-glycerol 3-phosphate: step 3/3.</text>
</comment>
<evidence type="ECO:0000256" key="4">
    <source>
        <dbReference type="ARBA" id="ARBA00005189"/>
    </source>
</evidence>
<dbReference type="Pfam" id="PF01148">
    <property type="entry name" value="CTP_transf_1"/>
    <property type="match status" value="1"/>
</dbReference>
<evidence type="ECO:0000256" key="11">
    <source>
        <dbReference type="ARBA" id="ARBA00022692"/>
    </source>
</evidence>
<dbReference type="AlphaFoldDB" id="M4VY30"/>
<evidence type="ECO:0000256" key="15">
    <source>
        <dbReference type="ARBA" id="ARBA00023136"/>
    </source>
</evidence>
<dbReference type="PROSITE" id="PS01315">
    <property type="entry name" value="CDS"/>
    <property type="match status" value="1"/>
</dbReference>
<accession>M4VY30</accession>
<evidence type="ECO:0000256" key="16">
    <source>
        <dbReference type="ARBA" id="ARBA00023209"/>
    </source>
</evidence>
<keyword evidence="13 19" id="KW-1133">Transmembrane helix</keyword>
<evidence type="ECO:0000256" key="3">
    <source>
        <dbReference type="ARBA" id="ARBA00005119"/>
    </source>
</evidence>
<dbReference type="EC" id="2.7.7.41" evidence="6 18"/>
<dbReference type="InterPro" id="IPR000374">
    <property type="entry name" value="PC_trans"/>
</dbReference>
<comment type="catalytic activity">
    <reaction evidence="1 18">
        <text>a 1,2-diacyl-sn-glycero-3-phosphate + CTP + H(+) = a CDP-1,2-diacyl-sn-glycerol + diphosphate</text>
        <dbReference type="Rhea" id="RHEA:16229"/>
        <dbReference type="ChEBI" id="CHEBI:15378"/>
        <dbReference type="ChEBI" id="CHEBI:33019"/>
        <dbReference type="ChEBI" id="CHEBI:37563"/>
        <dbReference type="ChEBI" id="CHEBI:58332"/>
        <dbReference type="ChEBI" id="CHEBI:58608"/>
        <dbReference type="EC" id="2.7.7.41"/>
    </reaction>
</comment>
<dbReference type="PATRIC" id="fig|349215.9.peg.1221"/>
<dbReference type="GO" id="GO:0016024">
    <property type="term" value="P:CDP-diacylglycerol biosynthetic process"/>
    <property type="evidence" value="ECO:0007669"/>
    <property type="project" value="UniProtKB-UniPathway"/>
</dbReference>
<reference evidence="20 21" key="1">
    <citation type="journal article" date="2013" name="ISME J.">
        <title>By their genes ye shall know them: genomic signatures of predatory bacteria.</title>
        <authorList>
            <person name="Pasternak Z."/>
            <person name="Pietrokovski S."/>
            <person name="Rotem O."/>
            <person name="Gophna U."/>
            <person name="Lurie-Weinberger M.N."/>
            <person name="Jurkevitch E."/>
        </authorList>
    </citation>
    <scope>NUCLEOTIDE SEQUENCE [LARGE SCALE GENOMIC DNA]</scope>
    <source>
        <strain evidence="20">EPB</strain>
    </source>
</reference>
<dbReference type="GO" id="GO:0004605">
    <property type="term" value="F:phosphatidate cytidylyltransferase activity"/>
    <property type="evidence" value="ECO:0007669"/>
    <property type="project" value="UniProtKB-EC"/>
</dbReference>
<gene>
    <name evidence="20" type="ORF">A11S_1266</name>
</gene>
<evidence type="ECO:0000256" key="2">
    <source>
        <dbReference type="ARBA" id="ARBA00004651"/>
    </source>
</evidence>